<accession>A0AAT9GHG5</accession>
<dbReference type="Gene3D" id="3.90.1150.200">
    <property type="match status" value="1"/>
</dbReference>
<dbReference type="RefSeq" id="WP_353550399.1">
    <property type="nucleotide sequence ID" value="NZ_AP029612.1"/>
</dbReference>
<reference evidence="2" key="1">
    <citation type="submission" date="2024-02" db="EMBL/GenBank/DDBJ databases">
        <title>Sediminibacterium planktonica sp. nov. and Sediminibacterium longus sp. nov., isolated from surface lake and river water.</title>
        <authorList>
            <person name="Watanabe K."/>
            <person name="Takemine S."/>
            <person name="Ishii Y."/>
            <person name="Ogata Y."/>
            <person name="Shindo C."/>
            <person name="Suda W."/>
        </authorList>
    </citation>
    <scope>NUCLEOTIDE SEQUENCE</scope>
    <source>
        <strain evidence="2">KACHI17</strain>
    </source>
</reference>
<evidence type="ECO:0000259" key="1">
    <source>
        <dbReference type="Pfam" id="PF08818"/>
    </source>
</evidence>
<dbReference type="AlphaFoldDB" id="A0AAT9GHG5"/>
<gene>
    <name evidence="2" type="ORF">KACHI17_09910</name>
</gene>
<proteinExistence type="predicted"/>
<organism evidence="2">
    <name type="scientific">Sediminibacterium sp. KACHI17</name>
    <dbReference type="NCBI Taxonomy" id="1751071"/>
    <lineage>
        <taxon>Bacteria</taxon>
        <taxon>Pseudomonadati</taxon>
        <taxon>Bacteroidota</taxon>
        <taxon>Chitinophagia</taxon>
        <taxon>Chitinophagales</taxon>
        <taxon>Chitinophagaceae</taxon>
        <taxon>Sediminibacterium</taxon>
    </lineage>
</organism>
<name>A0AAT9GHG5_9BACT</name>
<evidence type="ECO:0000313" key="2">
    <source>
        <dbReference type="EMBL" id="BFG70110.1"/>
    </source>
</evidence>
<dbReference type="EMBL" id="AP029612">
    <property type="protein sequence ID" value="BFG70110.1"/>
    <property type="molecule type" value="Genomic_DNA"/>
</dbReference>
<feature type="domain" description="YdhG-like" evidence="1">
    <location>
        <begin position="18"/>
        <end position="110"/>
    </location>
</feature>
<sequence>MKSYPDINTYIKDFPADKQKLLLTMRATIQKAAPKAVEKISYGMPCFYQDGNLVYFAAMKNHIGFYPSSSGVANFQEELKPYHTSKGAIQFPLDKPLPLKLITTIVKFRVLENEQKAQAKKKSIKK</sequence>
<protein>
    <submittedName>
        <fullName evidence="2">DUF1801 domain-containing protein</fullName>
    </submittedName>
</protein>
<dbReference type="InterPro" id="IPR014922">
    <property type="entry name" value="YdhG-like"/>
</dbReference>
<dbReference type="Pfam" id="PF08818">
    <property type="entry name" value="DUF1801"/>
    <property type="match status" value="1"/>
</dbReference>
<dbReference type="SUPFAM" id="SSF159888">
    <property type="entry name" value="YdhG-like"/>
    <property type="match status" value="1"/>
</dbReference>